<keyword evidence="1 4" id="KW-0349">Heme</keyword>
<protein>
    <submittedName>
        <fullName evidence="7">Glucose sorbosone dehydrogenase</fullName>
    </submittedName>
</protein>
<evidence type="ECO:0000256" key="3">
    <source>
        <dbReference type="ARBA" id="ARBA00023004"/>
    </source>
</evidence>
<keyword evidence="8" id="KW-1185">Reference proteome</keyword>
<feature type="domain" description="Cytochrome c" evidence="6">
    <location>
        <begin position="26"/>
        <end position="123"/>
    </location>
</feature>
<name>A0ABT3TBT5_9GAMM</name>
<proteinExistence type="predicted"/>
<gene>
    <name evidence="7" type="ORF">EYC98_02105</name>
</gene>
<keyword evidence="5" id="KW-0472">Membrane</keyword>
<dbReference type="Pfam" id="PF07995">
    <property type="entry name" value="GSDH"/>
    <property type="match status" value="1"/>
</dbReference>
<dbReference type="EMBL" id="SHNN01000001">
    <property type="protein sequence ID" value="MCX2979650.1"/>
    <property type="molecule type" value="Genomic_DNA"/>
</dbReference>
<organism evidence="7 8">
    <name type="scientific">Candidatus Litorirhabdus singularis</name>
    <dbReference type="NCBI Taxonomy" id="2518993"/>
    <lineage>
        <taxon>Bacteria</taxon>
        <taxon>Pseudomonadati</taxon>
        <taxon>Pseudomonadota</taxon>
        <taxon>Gammaproteobacteria</taxon>
        <taxon>Cellvibrionales</taxon>
        <taxon>Halieaceae</taxon>
        <taxon>Candidatus Litorirhabdus</taxon>
    </lineage>
</organism>
<dbReference type="PANTHER" id="PTHR19328:SF75">
    <property type="entry name" value="ALDOSE SUGAR DEHYDROGENASE YLII"/>
    <property type="match status" value="1"/>
</dbReference>
<dbReference type="InterPro" id="IPR012938">
    <property type="entry name" value="Glc/Sorbosone_DH"/>
</dbReference>
<comment type="caution">
    <text evidence="7">The sequence shown here is derived from an EMBL/GenBank/DDBJ whole genome shotgun (WGS) entry which is preliminary data.</text>
</comment>
<dbReference type="PANTHER" id="PTHR19328">
    <property type="entry name" value="HEDGEHOG-INTERACTING PROTEIN"/>
    <property type="match status" value="1"/>
</dbReference>
<dbReference type="SUPFAM" id="SSF50952">
    <property type="entry name" value="Soluble quinoprotein glucose dehydrogenase"/>
    <property type="match status" value="1"/>
</dbReference>
<keyword evidence="2 4" id="KW-0479">Metal-binding</keyword>
<sequence>MLKRPWQHNDNIRKSAVKKILFVILLLAAVSIALFRLLSNGGLVDPFVADYEEHCSSCHGAELQGVAERGPALIDTELLHGDTVIALEALIAGGVAGTTMQGWSPQLSAEEIRGLAIYIAERRVERLFTDFKTGGALTLPEGVVGSNLHDFRIEVITNQLDPLPFSLAPLPEGGFLVTEKTQGLRQVSADGAVSALITGTPLAYDDGFEQVLVWGHGWLLDVALHPDYANNGWVYLHHTQRCPDCSLIHKSVNRVVRGRIRDGAWIDEEVIWAPGPDHYSIVPDVGAGGRLAFDDDGYLYISVGVKGSSNFDSVQNLEKPAGKIHRVHDDGRIPADNPFVAMKGAFPSIWTYGHRSPQGLEFNTRSGQIWSTEMGPRGGDELNLLLPGRNYGWPLTSRGLNYDGSSIHYGDWLGIDFDINDIEQPVLDLTPAPAVSSFIFYEGDAFPGWRGHALLGSLKATQLYRVELEGDKVVGYEVLIDSLARIRDIETGADGMIYLLLEHSEGGQIVRLVPSP</sequence>
<evidence type="ECO:0000256" key="1">
    <source>
        <dbReference type="ARBA" id="ARBA00022617"/>
    </source>
</evidence>
<keyword evidence="5" id="KW-1133">Transmembrane helix</keyword>
<evidence type="ECO:0000256" key="5">
    <source>
        <dbReference type="SAM" id="Phobius"/>
    </source>
</evidence>
<dbReference type="Proteomes" id="UP001143362">
    <property type="component" value="Unassembled WGS sequence"/>
</dbReference>
<keyword evidence="5" id="KW-0812">Transmembrane</keyword>
<keyword evidence="3 4" id="KW-0408">Iron</keyword>
<dbReference type="Gene3D" id="2.120.10.30">
    <property type="entry name" value="TolB, C-terminal domain"/>
    <property type="match status" value="1"/>
</dbReference>
<dbReference type="SUPFAM" id="SSF46626">
    <property type="entry name" value="Cytochrome c"/>
    <property type="match status" value="1"/>
</dbReference>
<dbReference type="Gene3D" id="1.10.760.10">
    <property type="entry name" value="Cytochrome c-like domain"/>
    <property type="match status" value="1"/>
</dbReference>
<dbReference type="InterPro" id="IPR009056">
    <property type="entry name" value="Cyt_c-like_dom"/>
</dbReference>
<feature type="transmembrane region" description="Helical" evidence="5">
    <location>
        <begin position="20"/>
        <end position="38"/>
    </location>
</feature>
<dbReference type="PROSITE" id="PS51007">
    <property type="entry name" value="CYTC"/>
    <property type="match status" value="1"/>
</dbReference>
<accession>A0ABT3TBT5</accession>
<evidence type="ECO:0000259" key="6">
    <source>
        <dbReference type="PROSITE" id="PS51007"/>
    </source>
</evidence>
<evidence type="ECO:0000313" key="8">
    <source>
        <dbReference type="Proteomes" id="UP001143362"/>
    </source>
</evidence>
<dbReference type="InterPro" id="IPR036909">
    <property type="entry name" value="Cyt_c-like_dom_sf"/>
</dbReference>
<reference evidence="7" key="1">
    <citation type="submission" date="2019-02" db="EMBL/GenBank/DDBJ databases">
        <authorList>
            <person name="Li S.-H."/>
        </authorList>
    </citation>
    <scope>NUCLEOTIDE SEQUENCE</scope>
    <source>
        <strain evidence="7">IMCC14734</strain>
    </source>
</reference>
<evidence type="ECO:0000313" key="7">
    <source>
        <dbReference type="EMBL" id="MCX2979650.1"/>
    </source>
</evidence>
<dbReference type="InterPro" id="IPR011042">
    <property type="entry name" value="6-blade_b-propeller_TolB-like"/>
</dbReference>
<evidence type="ECO:0000256" key="2">
    <source>
        <dbReference type="ARBA" id="ARBA00022723"/>
    </source>
</evidence>
<dbReference type="InterPro" id="IPR011041">
    <property type="entry name" value="Quinoprot_gluc/sorb_DH_b-prop"/>
</dbReference>
<evidence type="ECO:0000256" key="4">
    <source>
        <dbReference type="PROSITE-ProRule" id="PRU00433"/>
    </source>
</evidence>
<dbReference type="Pfam" id="PF13442">
    <property type="entry name" value="Cytochrome_CBB3"/>
    <property type="match status" value="1"/>
</dbReference>